<dbReference type="InterPro" id="IPR000524">
    <property type="entry name" value="Tscrpt_reg_HTH_GntR"/>
</dbReference>
<evidence type="ECO:0000256" key="1">
    <source>
        <dbReference type="ARBA" id="ARBA00005384"/>
    </source>
</evidence>
<reference evidence="7" key="2">
    <citation type="journal article" date="2021" name="PeerJ">
        <title>Extensive microbial diversity within the chicken gut microbiome revealed by metagenomics and culture.</title>
        <authorList>
            <person name="Gilroy R."/>
            <person name="Ravi A."/>
            <person name="Getino M."/>
            <person name="Pursley I."/>
            <person name="Horton D.L."/>
            <person name="Alikhan N.F."/>
            <person name="Baker D."/>
            <person name="Gharbi K."/>
            <person name="Hall N."/>
            <person name="Watson M."/>
            <person name="Adriaenssens E.M."/>
            <person name="Foster-Nyarko E."/>
            <person name="Jarju S."/>
            <person name="Secka A."/>
            <person name="Antonio M."/>
            <person name="Oren A."/>
            <person name="Chaudhuri R.R."/>
            <person name="La Ragione R."/>
            <person name="Hildebrand F."/>
            <person name="Pallen M.J."/>
        </authorList>
    </citation>
    <scope>NUCLEOTIDE SEQUENCE</scope>
    <source>
        <strain evidence="7">CHK195-11698</strain>
    </source>
</reference>
<protein>
    <submittedName>
        <fullName evidence="7">PLP-dependent aminotransferase family protein</fullName>
    </submittedName>
</protein>
<dbReference type="Proteomes" id="UP000824175">
    <property type="component" value="Unassembled WGS sequence"/>
</dbReference>
<organism evidence="7 8">
    <name type="scientific">Candidatus Fimiplasma intestinipullorum</name>
    <dbReference type="NCBI Taxonomy" id="2840825"/>
    <lineage>
        <taxon>Bacteria</taxon>
        <taxon>Bacillati</taxon>
        <taxon>Bacillota</taxon>
        <taxon>Clostridia</taxon>
        <taxon>Eubacteriales</taxon>
        <taxon>Candidatus Fimiplasma</taxon>
    </lineage>
</organism>
<comment type="similarity">
    <text evidence="1">In the C-terminal section; belongs to the class-I pyridoxal-phosphate-dependent aminotransferase family.</text>
</comment>
<dbReference type="PANTHER" id="PTHR46577:SF1">
    <property type="entry name" value="HTH-TYPE TRANSCRIPTIONAL REGULATORY PROTEIN GABR"/>
    <property type="match status" value="1"/>
</dbReference>
<evidence type="ECO:0000256" key="5">
    <source>
        <dbReference type="ARBA" id="ARBA00023163"/>
    </source>
</evidence>
<dbReference type="Pfam" id="PF00155">
    <property type="entry name" value="Aminotran_1_2"/>
    <property type="match status" value="1"/>
</dbReference>
<dbReference type="GO" id="GO:0003677">
    <property type="term" value="F:DNA binding"/>
    <property type="evidence" value="ECO:0007669"/>
    <property type="project" value="UniProtKB-KW"/>
</dbReference>
<keyword evidence="3" id="KW-0805">Transcription regulation</keyword>
<dbReference type="Gene3D" id="1.10.10.10">
    <property type="entry name" value="Winged helix-like DNA-binding domain superfamily/Winged helix DNA-binding domain"/>
    <property type="match status" value="1"/>
</dbReference>
<dbReference type="Gene3D" id="3.40.640.10">
    <property type="entry name" value="Type I PLP-dependent aspartate aminotransferase-like (Major domain)"/>
    <property type="match status" value="1"/>
</dbReference>
<dbReference type="CDD" id="cd07377">
    <property type="entry name" value="WHTH_GntR"/>
    <property type="match status" value="1"/>
</dbReference>
<dbReference type="CDD" id="cd00609">
    <property type="entry name" value="AAT_like"/>
    <property type="match status" value="1"/>
</dbReference>
<keyword evidence="5" id="KW-0804">Transcription</keyword>
<dbReference type="InterPro" id="IPR051446">
    <property type="entry name" value="HTH_trans_reg/aminotransferase"/>
</dbReference>
<keyword evidence="2" id="KW-0663">Pyridoxal phosphate</keyword>
<dbReference type="InterPro" id="IPR036390">
    <property type="entry name" value="WH_DNA-bd_sf"/>
</dbReference>
<evidence type="ECO:0000256" key="4">
    <source>
        <dbReference type="ARBA" id="ARBA00023125"/>
    </source>
</evidence>
<dbReference type="SUPFAM" id="SSF46785">
    <property type="entry name" value="Winged helix' DNA-binding domain"/>
    <property type="match status" value="1"/>
</dbReference>
<comment type="caution">
    <text evidence="7">The sequence shown here is derived from an EMBL/GenBank/DDBJ whole genome shotgun (WGS) entry which is preliminary data.</text>
</comment>
<reference evidence="7" key="1">
    <citation type="submission" date="2020-10" db="EMBL/GenBank/DDBJ databases">
        <authorList>
            <person name="Gilroy R."/>
        </authorList>
    </citation>
    <scope>NUCLEOTIDE SEQUENCE</scope>
    <source>
        <strain evidence="7">CHK195-11698</strain>
    </source>
</reference>
<gene>
    <name evidence="7" type="ORF">IAD15_03110</name>
</gene>
<proteinExistence type="inferred from homology"/>
<dbReference type="InterPro" id="IPR015424">
    <property type="entry name" value="PyrdxlP-dep_Trfase"/>
</dbReference>
<dbReference type="PROSITE" id="PS50949">
    <property type="entry name" value="HTH_GNTR"/>
    <property type="match status" value="1"/>
</dbReference>
<dbReference type="InterPro" id="IPR004839">
    <property type="entry name" value="Aminotransferase_I/II_large"/>
</dbReference>
<name>A0A9D1HMA7_9FIRM</name>
<evidence type="ECO:0000259" key="6">
    <source>
        <dbReference type="PROSITE" id="PS50949"/>
    </source>
</evidence>
<dbReference type="Pfam" id="PF00392">
    <property type="entry name" value="GntR"/>
    <property type="match status" value="1"/>
</dbReference>
<dbReference type="GO" id="GO:0003700">
    <property type="term" value="F:DNA-binding transcription factor activity"/>
    <property type="evidence" value="ECO:0007669"/>
    <property type="project" value="InterPro"/>
</dbReference>
<dbReference type="InterPro" id="IPR036388">
    <property type="entry name" value="WH-like_DNA-bd_sf"/>
</dbReference>
<dbReference type="InterPro" id="IPR015421">
    <property type="entry name" value="PyrdxlP-dep_Trfase_major"/>
</dbReference>
<dbReference type="GO" id="GO:0008483">
    <property type="term" value="F:transaminase activity"/>
    <property type="evidence" value="ECO:0007669"/>
    <property type="project" value="UniProtKB-KW"/>
</dbReference>
<evidence type="ECO:0000256" key="3">
    <source>
        <dbReference type="ARBA" id="ARBA00023015"/>
    </source>
</evidence>
<accession>A0A9D1HMA7</accession>
<dbReference type="SMART" id="SM00345">
    <property type="entry name" value="HTH_GNTR"/>
    <property type="match status" value="1"/>
</dbReference>
<evidence type="ECO:0000313" key="7">
    <source>
        <dbReference type="EMBL" id="HIU13041.1"/>
    </source>
</evidence>
<keyword evidence="7" id="KW-0808">Transferase</keyword>
<dbReference type="PANTHER" id="PTHR46577">
    <property type="entry name" value="HTH-TYPE TRANSCRIPTIONAL REGULATORY PROTEIN GABR"/>
    <property type="match status" value="1"/>
</dbReference>
<keyword evidence="7" id="KW-0032">Aminotransferase</keyword>
<feature type="domain" description="HTH gntR-type" evidence="6">
    <location>
        <begin position="1"/>
        <end position="69"/>
    </location>
</feature>
<sequence>MAKYMEIAKEIEEAIREGKYPPNSRLPSLTALAKQYTCSKGTIIQAYAQLQKAHLIHVKAQSGYYVASNNMPFFQESEQIRLDTGNPAVSLTSLYDAKHCMSLAIEHYSESSLDVSIEGVHSLRQLLPGFLAESGIYARLEDIYLVQGITQMLSFLSETTFPNQGEYILIEEPTYSYYVQFLKEQGLPVLTITRDALGIDLKDLERLMQTYPIKFFYTIPRAHNPLGTTLSSKTRKKIAELAVRYQVYIIEDDYFASCAQSKRYLPIYYYAQRKYCIYLTSFTKIIPYIRIGICVIHPEFQKIYQQLVAQSYYFSYQHPSLISQATLESYLRSQLYHKQVESITQHFKPYYAMLKKVSASWDPHLARMTGDFNCYYVSVLLHPGISISRLEKRLLQHHIRIARNERCFYDLSHFNHSLRIGIARVRLEDLQMALERFYAIVENEYAHHLSKKAANKAA</sequence>
<dbReference type="GO" id="GO:0030170">
    <property type="term" value="F:pyridoxal phosphate binding"/>
    <property type="evidence" value="ECO:0007669"/>
    <property type="project" value="InterPro"/>
</dbReference>
<dbReference type="EMBL" id="DVMJ01000021">
    <property type="protein sequence ID" value="HIU13041.1"/>
    <property type="molecule type" value="Genomic_DNA"/>
</dbReference>
<dbReference type="SUPFAM" id="SSF53383">
    <property type="entry name" value="PLP-dependent transferases"/>
    <property type="match status" value="1"/>
</dbReference>
<keyword evidence="4" id="KW-0238">DNA-binding</keyword>
<dbReference type="AlphaFoldDB" id="A0A9D1HMA7"/>
<evidence type="ECO:0000256" key="2">
    <source>
        <dbReference type="ARBA" id="ARBA00022898"/>
    </source>
</evidence>
<evidence type="ECO:0000313" key="8">
    <source>
        <dbReference type="Proteomes" id="UP000824175"/>
    </source>
</evidence>